<accession>A0A146K792</accession>
<dbReference type="NCBIfam" id="TIGR00231">
    <property type="entry name" value="small_GTP"/>
    <property type="match status" value="1"/>
</dbReference>
<dbReference type="InterPro" id="IPR005225">
    <property type="entry name" value="Small_GTP-bd"/>
</dbReference>
<organism evidence="3">
    <name type="scientific">Trepomonas sp. PC1</name>
    <dbReference type="NCBI Taxonomy" id="1076344"/>
    <lineage>
        <taxon>Eukaryota</taxon>
        <taxon>Metamonada</taxon>
        <taxon>Diplomonadida</taxon>
        <taxon>Hexamitidae</taxon>
        <taxon>Hexamitinae</taxon>
        <taxon>Trepomonas</taxon>
    </lineage>
</organism>
<dbReference type="SUPFAM" id="SSF52540">
    <property type="entry name" value="P-loop containing nucleoside triphosphate hydrolases"/>
    <property type="match status" value="1"/>
</dbReference>
<dbReference type="InterPro" id="IPR050227">
    <property type="entry name" value="Rab"/>
</dbReference>
<dbReference type="EMBL" id="GDID01004911">
    <property type="protein sequence ID" value="JAP91695.1"/>
    <property type="molecule type" value="Transcribed_RNA"/>
</dbReference>
<sequence length="119" mass="13205">WDTAGQEKFSSLTQNYARNADVVISVYDVTKEDSLPKALKYIESVTQSVSKSAVFCLVGNKIDLKEKIAVKSENLQQKFLKFEVSAATGEGVLEMIQIVAEKAFAQKGEKMEKALVKQK</sequence>
<evidence type="ECO:0000256" key="1">
    <source>
        <dbReference type="ARBA" id="ARBA00022741"/>
    </source>
</evidence>
<dbReference type="GO" id="GO:0003924">
    <property type="term" value="F:GTPase activity"/>
    <property type="evidence" value="ECO:0007669"/>
    <property type="project" value="InterPro"/>
</dbReference>
<dbReference type="InterPro" id="IPR027417">
    <property type="entry name" value="P-loop_NTPase"/>
</dbReference>
<dbReference type="Gene3D" id="3.40.50.300">
    <property type="entry name" value="P-loop containing nucleotide triphosphate hydrolases"/>
    <property type="match status" value="1"/>
</dbReference>
<keyword evidence="2" id="KW-0342">GTP-binding</keyword>
<evidence type="ECO:0000256" key="2">
    <source>
        <dbReference type="ARBA" id="ARBA00023134"/>
    </source>
</evidence>
<dbReference type="SMART" id="SM00175">
    <property type="entry name" value="RAB"/>
    <property type="match status" value="1"/>
</dbReference>
<reference evidence="3" key="1">
    <citation type="submission" date="2015-07" db="EMBL/GenBank/DDBJ databases">
        <title>Adaptation to a free-living lifestyle via gene acquisitions in the diplomonad Trepomonas sp. PC1.</title>
        <authorList>
            <person name="Xu F."/>
            <person name="Jerlstrom-Hultqvist J."/>
            <person name="Kolisko M."/>
            <person name="Simpson A.G.B."/>
            <person name="Roger A.J."/>
            <person name="Svard S.G."/>
            <person name="Andersson J.O."/>
        </authorList>
    </citation>
    <scope>NUCLEOTIDE SEQUENCE</scope>
    <source>
        <strain evidence="3">PC1</strain>
    </source>
</reference>
<dbReference type="CDD" id="cd00154">
    <property type="entry name" value="Rab"/>
    <property type="match status" value="1"/>
</dbReference>
<feature type="non-terminal residue" evidence="3">
    <location>
        <position position="119"/>
    </location>
</feature>
<evidence type="ECO:0000313" key="3">
    <source>
        <dbReference type="EMBL" id="JAP91695.1"/>
    </source>
</evidence>
<dbReference type="PANTHER" id="PTHR47977">
    <property type="entry name" value="RAS-RELATED PROTEIN RAB"/>
    <property type="match status" value="1"/>
</dbReference>
<feature type="non-terminal residue" evidence="3">
    <location>
        <position position="1"/>
    </location>
</feature>
<dbReference type="GO" id="GO:0005525">
    <property type="term" value="F:GTP binding"/>
    <property type="evidence" value="ECO:0007669"/>
    <property type="project" value="UniProtKB-KW"/>
</dbReference>
<name>A0A146K792_9EUKA</name>
<dbReference type="PROSITE" id="PS51419">
    <property type="entry name" value="RAB"/>
    <property type="match status" value="1"/>
</dbReference>
<dbReference type="InterPro" id="IPR001806">
    <property type="entry name" value="Small_GTPase"/>
</dbReference>
<keyword evidence="1" id="KW-0547">Nucleotide-binding</keyword>
<gene>
    <name evidence="3" type="ORF">TPC1_16610</name>
</gene>
<protein>
    <submittedName>
        <fullName evidence="3">Rab-like protein</fullName>
    </submittedName>
</protein>
<dbReference type="AlphaFoldDB" id="A0A146K792"/>
<dbReference type="Pfam" id="PF00071">
    <property type="entry name" value="Ras"/>
    <property type="match status" value="1"/>
</dbReference>
<proteinExistence type="predicted"/>
<dbReference type="SMART" id="SM00173">
    <property type="entry name" value="RAS"/>
    <property type="match status" value="1"/>
</dbReference>